<proteinExistence type="predicted"/>
<gene>
    <name evidence="3" type="ORF">PEVE_00009056</name>
</gene>
<feature type="compositionally biased region" description="Polar residues" evidence="2">
    <location>
        <begin position="110"/>
        <end position="120"/>
    </location>
</feature>
<keyword evidence="4" id="KW-1185">Reference proteome</keyword>
<feature type="compositionally biased region" description="Basic residues" evidence="2">
    <location>
        <begin position="99"/>
        <end position="109"/>
    </location>
</feature>
<dbReference type="Proteomes" id="UP001159427">
    <property type="component" value="Unassembled WGS sequence"/>
</dbReference>
<protein>
    <submittedName>
        <fullName evidence="3">Uncharacterized protein</fullName>
    </submittedName>
</protein>
<organism evidence="3 4">
    <name type="scientific">Porites evermanni</name>
    <dbReference type="NCBI Taxonomy" id="104178"/>
    <lineage>
        <taxon>Eukaryota</taxon>
        <taxon>Metazoa</taxon>
        <taxon>Cnidaria</taxon>
        <taxon>Anthozoa</taxon>
        <taxon>Hexacorallia</taxon>
        <taxon>Scleractinia</taxon>
        <taxon>Fungiina</taxon>
        <taxon>Poritidae</taxon>
        <taxon>Porites</taxon>
    </lineage>
</organism>
<evidence type="ECO:0000256" key="2">
    <source>
        <dbReference type="SAM" id="MobiDB-lite"/>
    </source>
</evidence>
<reference evidence="3 4" key="1">
    <citation type="submission" date="2022-05" db="EMBL/GenBank/DDBJ databases">
        <authorList>
            <consortium name="Genoscope - CEA"/>
            <person name="William W."/>
        </authorList>
    </citation>
    <scope>NUCLEOTIDE SEQUENCE [LARGE SCALE GENOMIC DNA]</scope>
</reference>
<evidence type="ECO:0000313" key="4">
    <source>
        <dbReference type="Proteomes" id="UP001159427"/>
    </source>
</evidence>
<sequence length="250" mass="28947">ISCHFVAEARGSIENLKRACRSLQNLTQNVLDEEKEMQELINLLQERKMKLRRALSENENVDAFVEELRVSNKHGKGVDNNGRPLFKRVTGRLLELTRKTKKKKKKMQNRQKSTPDQSDLFSLDDTEGEMPSLNDSEEYIAQAEDRRAEHRPPRRQLGNNGAGIEAEMPSFKNFNDSAEYISRAEDRRAEHRHPRRKLGNYGEGFESRIPRFEKSDDSVEYISQAEDPELEHRSPMRKLCNCSGARFGEN</sequence>
<name>A0ABN8LY97_9CNID</name>
<feature type="region of interest" description="Disordered" evidence="2">
    <location>
        <begin position="98"/>
        <end position="167"/>
    </location>
</feature>
<feature type="non-terminal residue" evidence="3">
    <location>
        <position position="1"/>
    </location>
</feature>
<evidence type="ECO:0000313" key="3">
    <source>
        <dbReference type="EMBL" id="CAH3020884.1"/>
    </source>
</evidence>
<evidence type="ECO:0000256" key="1">
    <source>
        <dbReference type="SAM" id="Coils"/>
    </source>
</evidence>
<comment type="caution">
    <text evidence="3">The sequence shown here is derived from an EMBL/GenBank/DDBJ whole genome shotgun (WGS) entry which is preliminary data.</text>
</comment>
<dbReference type="EMBL" id="CALNXI010000162">
    <property type="protein sequence ID" value="CAH3020884.1"/>
    <property type="molecule type" value="Genomic_DNA"/>
</dbReference>
<keyword evidence="1" id="KW-0175">Coiled coil</keyword>
<feature type="coiled-coil region" evidence="1">
    <location>
        <begin position="6"/>
        <end position="61"/>
    </location>
</feature>
<accession>A0ABN8LY97</accession>